<keyword evidence="1" id="KW-0812">Transmembrane</keyword>
<gene>
    <name evidence="2" type="ORF">GO986_20420</name>
</gene>
<evidence type="ECO:0000313" key="3">
    <source>
        <dbReference type="Proteomes" id="UP000483286"/>
    </source>
</evidence>
<proteinExistence type="predicted"/>
<accession>A0A7C9HU51</accession>
<dbReference type="EMBL" id="WQLB01000043">
    <property type="protein sequence ID" value="MVN89109.1"/>
    <property type="molecule type" value="Genomic_DNA"/>
</dbReference>
<keyword evidence="1" id="KW-1133">Transmembrane helix</keyword>
<evidence type="ECO:0000313" key="2">
    <source>
        <dbReference type="EMBL" id="MVN89109.1"/>
    </source>
</evidence>
<organism evidence="2 3">
    <name type="scientific">Deinococcus arboris</name>
    <dbReference type="NCBI Taxonomy" id="2682977"/>
    <lineage>
        <taxon>Bacteria</taxon>
        <taxon>Thermotogati</taxon>
        <taxon>Deinococcota</taxon>
        <taxon>Deinococci</taxon>
        <taxon>Deinococcales</taxon>
        <taxon>Deinococcaceae</taxon>
        <taxon>Deinococcus</taxon>
    </lineage>
</organism>
<feature type="transmembrane region" description="Helical" evidence="1">
    <location>
        <begin position="6"/>
        <end position="27"/>
    </location>
</feature>
<evidence type="ECO:0000256" key="1">
    <source>
        <dbReference type="SAM" id="Phobius"/>
    </source>
</evidence>
<name>A0A7C9HU51_9DEIO</name>
<keyword evidence="3" id="KW-1185">Reference proteome</keyword>
<dbReference type="AlphaFoldDB" id="A0A7C9HU51"/>
<reference evidence="2 3" key="1">
    <citation type="submission" date="2019-12" db="EMBL/GenBank/DDBJ databases">
        <title>Deinococcus sp. HMF7620 Genome sequencing and assembly.</title>
        <authorList>
            <person name="Kang H."/>
            <person name="Kim H."/>
            <person name="Joh K."/>
        </authorList>
    </citation>
    <scope>NUCLEOTIDE SEQUENCE [LARGE SCALE GENOMIC DNA]</scope>
    <source>
        <strain evidence="2 3">HMF7620</strain>
    </source>
</reference>
<dbReference type="Proteomes" id="UP000483286">
    <property type="component" value="Unassembled WGS sequence"/>
</dbReference>
<dbReference type="RefSeq" id="WP_157461371.1">
    <property type="nucleotide sequence ID" value="NZ_WQLB01000043.1"/>
</dbReference>
<feature type="transmembrane region" description="Helical" evidence="1">
    <location>
        <begin position="39"/>
        <end position="59"/>
    </location>
</feature>
<keyword evidence="1" id="KW-0472">Membrane</keyword>
<comment type="caution">
    <text evidence="2">The sequence shown here is derived from an EMBL/GenBank/DDBJ whole genome shotgun (WGS) entry which is preliminary data.</text>
</comment>
<protein>
    <submittedName>
        <fullName evidence="2">Uncharacterized protein</fullName>
    </submittedName>
</protein>
<sequence>MDPLSLGALMLMAAAAGLLTWTLAPLFHPRAQKLLRHGSLLSLLLVLSLVGGSVTLWQVSQVRATTPVPVAAPPLTWTAEHMERLEGRLTLQTVD</sequence>